<dbReference type="AlphaFoldDB" id="A0A163JMK7"/>
<protein>
    <submittedName>
        <fullName evidence="14">Histidine kinase</fullName>
    </submittedName>
</protein>
<keyword evidence="4" id="KW-0808">Transferase</keyword>
<keyword evidence="9 12" id="KW-1133">Transmembrane helix</keyword>
<dbReference type="GO" id="GO:0005886">
    <property type="term" value="C:plasma membrane"/>
    <property type="evidence" value="ECO:0007669"/>
    <property type="project" value="UniProtKB-SubCell"/>
</dbReference>
<keyword evidence="6" id="KW-0547">Nucleotide-binding</keyword>
<keyword evidence="5 12" id="KW-0812">Transmembrane</keyword>
<evidence type="ECO:0000256" key="1">
    <source>
        <dbReference type="ARBA" id="ARBA00004651"/>
    </source>
</evidence>
<dbReference type="Gene3D" id="3.30.565.10">
    <property type="entry name" value="Histidine kinase-like ATPase, C-terminal domain"/>
    <property type="match status" value="1"/>
</dbReference>
<keyword evidence="11 12" id="KW-0472">Membrane</keyword>
<dbReference type="GO" id="GO:0000155">
    <property type="term" value="F:phosphorelay sensor kinase activity"/>
    <property type="evidence" value="ECO:0007669"/>
    <property type="project" value="InterPro"/>
</dbReference>
<evidence type="ECO:0000256" key="6">
    <source>
        <dbReference type="ARBA" id="ARBA00022741"/>
    </source>
</evidence>
<accession>A0A163JMK7</accession>
<evidence type="ECO:0000256" key="5">
    <source>
        <dbReference type="ARBA" id="ARBA00022692"/>
    </source>
</evidence>
<keyword evidence="15" id="KW-1185">Reference proteome</keyword>
<evidence type="ECO:0000256" key="2">
    <source>
        <dbReference type="ARBA" id="ARBA00022475"/>
    </source>
</evidence>
<comment type="subcellular location">
    <subcellularLocation>
        <location evidence="1">Cell membrane</location>
        <topology evidence="1">Multi-pass membrane protein</topology>
    </subcellularLocation>
</comment>
<evidence type="ECO:0000256" key="11">
    <source>
        <dbReference type="ARBA" id="ARBA00023136"/>
    </source>
</evidence>
<reference evidence="14" key="1">
    <citation type="journal article" date="2016" name="Genome Announc.">
        <title>Draft genomes of two strains of Paenibacillus glucanolyticus with capability to degrade lignocellulose.</title>
        <authorList>
            <person name="Mathews S.L."/>
            <person name="Pawlak J."/>
            <person name="Grunden A.M."/>
        </authorList>
    </citation>
    <scope>NUCLEOTIDE SEQUENCE [LARGE SCALE GENOMIC DNA]</scope>
    <source>
        <strain evidence="14">SLM1</strain>
    </source>
</reference>
<evidence type="ECO:0000256" key="12">
    <source>
        <dbReference type="SAM" id="Phobius"/>
    </source>
</evidence>
<dbReference type="Gene3D" id="6.10.340.10">
    <property type="match status" value="1"/>
</dbReference>
<dbReference type="Pfam" id="PF00672">
    <property type="entry name" value="HAMP"/>
    <property type="match status" value="1"/>
</dbReference>
<dbReference type="Proteomes" id="UP000076796">
    <property type="component" value="Unassembled WGS sequence"/>
</dbReference>
<dbReference type="InterPro" id="IPR050640">
    <property type="entry name" value="Bact_2-comp_sensor_kinase"/>
</dbReference>
<dbReference type="PROSITE" id="PS50885">
    <property type="entry name" value="HAMP"/>
    <property type="match status" value="1"/>
</dbReference>
<evidence type="ECO:0000256" key="3">
    <source>
        <dbReference type="ARBA" id="ARBA00022553"/>
    </source>
</evidence>
<keyword evidence="3" id="KW-0597">Phosphoprotein</keyword>
<evidence type="ECO:0000256" key="10">
    <source>
        <dbReference type="ARBA" id="ARBA00023012"/>
    </source>
</evidence>
<evidence type="ECO:0000256" key="7">
    <source>
        <dbReference type="ARBA" id="ARBA00022777"/>
    </source>
</evidence>
<dbReference type="SUPFAM" id="SSF158472">
    <property type="entry name" value="HAMP domain-like"/>
    <property type="match status" value="1"/>
</dbReference>
<proteinExistence type="predicted"/>
<keyword evidence="2" id="KW-1003">Cell membrane</keyword>
<keyword evidence="10" id="KW-0902">Two-component regulatory system</keyword>
<sequence>MRSADAVVLVHSGLGYVHYIKRDVTVMVKRMASLIQSFTYWFGRRSMQSRLVAAYILILLIPSIIVSNYFFKQIRETYISDALNQNSFLLEIEKMNMLNQIEAIEMAAQLSISDDGIKEYLRLSEEPEPAWLIELAWGPFKDMQRIQTNNPNITHLRLFTDNPNVTEMWPIIFQENRIVGEPWFSKIKELNGGELWVFNHRDPDILQRYAADVSEELPKVSLIRQVHLGSYSGVVQVDMLLKYFAPKTFAGILDESSQMMIVDQEGQLFMDRSQSFMTGHEGLREEVEVQFANLRQQADDLEKTVHAQFSVNGSSFLLIATPVERLHAYVLNVVSLEGALNNVSKAQGQIIAANILLIILLSIITYYMNSIILKSLRRLTEAMKRVRKGEVTAGLTIQGGGEVGELAHHFNKLIRTINELIAQGVRKQAVTKEAELRTLHSQIDSHFLYNTLENIKMLAEIEGQRTISDALTSLGGMMRYNFKWSGEYVKLRDEIRHIRNYIDVMNIRFDEPIWLELNIPSEFMELEVLKMSLQPIVENAVKHAWPEALDQEKRIKINVIAWEEDRITINVTDNGIGIEPYRLGRLGESLRTVDNEDLPSGDYGRGGAQAGGIGLRNVHQRIRLFYGNDYGLEVKSEEGIFTQVTMTFPKVLLTGGGSGHEKSDDRRR</sequence>
<dbReference type="Pfam" id="PF06580">
    <property type="entry name" value="His_kinase"/>
    <property type="match status" value="1"/>
</dbReference>
<dbReference type="PANTHER" id="PTHR34220:SF11">
    <property type="entry name" value="SENSOR PROTEIN KINASE HPTS"/>
    <property type="match status" value="1"/>
</dbReference>
<organism evidence="14 15">
    <name type="scientific">Paenibacillus glucanolyticus</name>
    <dbReference type="NCBI Taxonomy" id="59843"/>
    <lineage>
        <taxon>Bacteria</taxon>
        <taxon>Bacillati</taxon>
        <taxon>Bacillota</taxon>
        <taxon>Bacilli</taxon>
        <taxon>Bacillales</taxon>
        <taxon>Paenibacillaceae</taxon>
        <taxon>Paenibacillus</taxon>
    </lineage>
</organism>
<evidence type="ECO:0000313" key="15">
    <source>
        <dbReference type="Proteomes" id="UP000076796"/>
    </source>
</evidence>
<dbReference type="SMART" id="SM00304">
    <property type="entry name" value="HAMP"/>
    <property type="match status" value="1"/>
</dbReference>
<dbReference type="InterPro" id="IPR003660">
    <property type="entry name" value="HAMP_dom"/>
</dbReference>
<name>A0A163JMK7_9BACL</name>
<dbReference type="InterPro" id="IPR003594">
    <property type="entry name" value="HATPase_dom"/>
</dbReference>
<dbReference type="SMART" id="SM00387">
    <property type="entry name" value="HATPase_c"/>
    <property type="match status" value="1"/>
</dbReference>
<dbReference type="InterPro" id="IPR010559">
    <property type="entry name" value="Sig_transdc_His_kin_internal"/>
</dbReference>
<dbReference type="EMBL" id="LWMH01000001">
    <property type="protein sequence ID" value="KZS46677.1"/>
    <property type="molecule type" value="Genomic_DNA"/>
</dbReference>
<dbReference type="SUPFAM" id="SSF55874">
    <property type="entry name" value="ATPase domain of HSP90 chaperone/DNA topoisomerase II/histidine kinase"/>
    <property type="match status" value="1"/>
</dbReference>
<evidence type="ECO:0000259" key="13">
    <source>
        <dbReference type="PROSITE" id="PS50885"/>
    </source>
</evidence>
<evidence type="ECO:0000256" key="8">
    <source>
        <dbReference type="ARBA" id="ARBA00022840"/>
    </source>
</evidence>
<dbReference type="PANTHER" id="PTHR34220">
    <property type="entry name" value="SENSOR HISTIDINE KINASE YPDA"/>
    <property type="match status" value="1"/>
</dbReference>
<dbReference type="InterPro" id="IPR036890">
    <property type="entry name" value="HATPase_C_sf"/>
</dbReference>
<gene>
    <name evidence="14" type="ORF">AWU65_12490</name>
</gene>
<dbReference type="OrthoDB" id="9776552at2"/>
<feature type="transmembrane region" description="Helical" evidence="12">
    <location>
        <begin position="350"/>
        <end position="368"/>
    </location>
</feature>
<comment type="caution">
    <text evidence="14">The sequence shown here is derived from an EMBL/GenBank/DDBJ whole genome shotgun (WGS) entry which is preliminary data.</text>
</comment>
<dbReference type="STRING" id="59843.A3958_12030"/>
<dbReference type="CDD" id="cd06225">
    <property type="entry name" value="HAMP"/>
    <property type="match status" value="1"/>
</dbReference>
<keyword evidence="8" id="KW-0067">ATP-binding</keyword>
<dbReference type="GO" id="GO:0005524">
    <property type="term" value="F:ATP binding"/>
    <property type="evidence" value="ECO:0007669"/>
    <property type="project" value="UniProtKB-KW"/>
</dbReference>
<feature type="domain" description="HAMP" evidence="13">
    <location>
        <begin position="370"/>
        <end position="422"/>
    </location>
</feature>
<evidence type="ECO:0000313" key="14">
    <source>
        <dbReference type="EMBL" id="KZS46677.1"/>
    </source>
</evidence>
<keyword evidence="7 14" id="KW-0418">Kinase</keyword>
<dbReference type="Pfam" id="PF02518">
    <property type="entry name" value="HATPase_c"/>
    <property type="match status" value="1"/>
</dbReference>
<evidence type="ECO:0000256" key="4">
    <source>
        <dbReference type="ARBA" id="ARBA00022679"/>
    </source>
</evidence>
<feature type="transmembrane region" description="Helical" evidence="12">
    <location>
        <begin position="51"/>
        <end position="71"/>
    </location>
</feature>
<evidence type="ECO:0000256" key="9">
    <source>
        <dbReference type="ARBA" id="ARBA00022989"/>
    </source>
</evidence>